<comment type="subunit">
    <text evidence="7">Associated with the spliceosome.</text>
</comment>
<keyword evidence="4 7" id="KW-0747">Spliceosome</keyword>
<evidence type="ECO:0000256" key="3">
    <source>
        <dbReference type="ARBA" id="ARBA00022664"/>
    </source>
</evidence>
<dbReference type="VEuPathDB" id="TriTrypDB:ADEAN_000458900"/>
<name>A0A7G2CDK7_9TRYP</name>
<dbReference type="Proteomes" id="UP000515908">
    <property type="component" value="Chromosome 08"/>
</dbReference>
<evidence type="ECO:0000256" key="1">
    <source>
        <dbReference type="ARBA" id="ARBA00004123"/>
    </source>
</evidence>
<keyword evidence="6 7" id="KW-0539">Nucleus</keyword>
<evidence type="ECO:0000256" key="7">
    <source>
        <dbReference type="RuleBase" id="RU367071"/>
    </source>
</evidence>
<evidence type="ECO:0000256" key="6">
    <source>
        <dbReference type="ARBA" id="ARBA00023242"/>
    </source>
</evidence>
<keyword evidence="3 7" id="KW-0507">mRNA processing</keyword>
<dbReference type="GO" id="GO:0000398">
    <property type="term" value="P:mRNA splicing, via spliceosome"/>
    <property type="evidence" value="ECO:0007669"/>
    <property type="project" value="UniProtKB-UniRule"/>
</dbReference>
<gene>
    <name evidence="8" type="ORF">ADEAN_000458900</name>
</gene>
<keyword evidence="5 7" id="KW-0508">mRNA splicing</keyword>
<dbReference type="InterPro" id="IPR039974">
    <property type="entry name" value="Splicing_factor_SLU7"/>
</dbReference>
<dbReference type="AlphaFoldDB" id="A0A7G2CDK7"/>
<comment type="function">
    <text evidence="7">Involved in pre-mRNA splicing.</text>
</comment>
<comment type="subcellular location">
    <subcellularLocation>
        <location evidence="1 7">Nucleus</location>
    </subcellularLocation>
</comment>
<reference evidence="8 9" key="1">
    <citation type="submission" date="2020-08" db="EMBL/GenBank/DDBJ databases">
        <authorList>
            <person name="Newling K."/>
            <person name="Davey J."/>
            <person name="Forrester S."/>
        </authorList>
    </citation>
    <scope>NUCLEOTIDE SEQUENCE [LARGE SCALE GENOMIC DNA]</scope>
    <source>
        <strain evidence="9">Crithidia deanei Carvalho (ATCC PRA-265)</strain>
    </source>
</reference>
<evidence type="ECO:0000313" key="9">
    <source>
        <dbReference type="Proteomes" id="UP000515908"/>
    </source>
</evidence>
<sequence>MELTSLPEDKDKVVSLGQAKRFVAGACQNCGSKTHKTQQCVYAKKKVGAKYSGKVTGHDLELKKAEANTENTAGTIFGLKRDRFSGEIGVNLLRRGDLEKSTPGTTEDKEEEHTKKFKPVDVFNHSTAQHGGVEIHSVPKYLQNLDDALGGNEGVFFDPKTGAMLGNPNAHDPTKLFQGDLERYRSGDFYNFVEGQHRFLTGQSKSYVDFEFDAKMRDEKIGLTKPTGEGKNKEEKNLTTEEVLVQSLYGKPADKSGATEKAEGVPFVKMVPVNETANSRDVQRFRATFNGHKYPFGSYFSKETFSWGYKCCMQTGRDAPCKN</sequence>
<dbReference type="GO" id="GO:0030628">
    <property type="term" value="F:pre-mRNA 3'-splice site binding"/>
    <property type="evidence" value="ECO:0007669"/>
    <property type="project" value="UniProtKB-UniRule"/>
</dbReference>
<proteinExistence type="inferred from homology"/>
<dbReference type="PANTHER" id="PTHR12942:SF2">
    <property type="entry name" value="PRE-MRNA-SPLICING FACTOR SLU7"/>
    <property type="match status" value="1"/>
</dbReference>
<comment type="similarity">
    <text evidence="2 7">Belongs to the SLU7 family.</text>
</comment>
<evidence type="ECO:0000256" key="5">
    <source>
        <dbReference type="ARBA" id="ARBA00023187"/>
    </source>
</evidence>
<keyword evidence="9" id="KW-1185">Reference proteome</keyword>
<dbReference type="OrthoDB" id="249612at2759"/>
<dbReference type="PANTHER" id="PTHR12942">
    <property type="entry name" value="STEP II SPLICING FACTOR SLU7"/>
    <property type="match status" value="1"/>
</dbReference>
<evidence type="ECO:0000313" key="8">
    <source>
        <dbReference type="EMBL" id="CAD2217111.1"/>
    </source>
</evidence>
<protein>
    <recommendedName>
        <fullName evidence="7">Pre-mRNA-splicing factor SLU7</fullName>
    </recommendedName>
</protein>
<dbReference type="GO" id="GO:0005681">
    <property type="term" value="C:spliceosomal complex"/>
    <property type="evidence" value="ECO:0007669"/>
    <property type="project" value="UniProtKB-UniRule"/>
</dbReference>
<evidence type="ECO:0000256" key="2">
    <source>
        <dbReference type="ARBA" id="ARBA00007203"/>
    </source>
</evidence>
<accession>A0A7G2CDK7</accession>
<evidence type="ECO:0000256" key="4">
    <source>
        <dbReference type="ARBA" id="ARBA00022728"/>
    </source>
</evidence>
<dbReference type="EMBL" id="LR877152">
    <property type="protein sequence ID" value="CAD2217111.1"/>
    <property type="molecule type" value="Genomic_DNA"/>
</dbReference>
<organism evidence="8 9">
    <name type="scientific">Angomonas deanei</name>
    <dbReference type="NCBI Taxonomy" id="59799"/>
    <lineage>
        <taxon>Eukaryota</taxon>
        <taxon>Discoba</taxon>
        <taxon>Euglenozoa</taxon>
        <taxon>Kinetoplastea</taxon>
        <taxon>Metakinetoplastina</taxon>
        <taxon>Trypanosomatida</taxon>
        <taxon>Trypanosomatidae</taxon>
        <taxon>Strigomonadinae</taxon>
        <taxon>Angomonas</taxon>
    </lineage>
</organism>